<evidence type="ECO:0000313" key="1">
    <source>
        <dbReference type="EMBL" id="SET23662.1"/>
    </source>
</evidence>
<keyword evidence="2" id="KW-1185">Reference proteome</keyword>
<organism evidence="1 2">
    <name type="scientific">Nonomuraea wenchangensis</name>
    <dbReference type="NCBI Taxonomy" id="568860"/>
    <lineage>
        <taxon>Bacteria</taxon>
        <taxon>Bacillati</taxon>
        <taxon>Actinomycetota</taxon>
        <taxon>Actinomycetes</taxon>
        <taxon>Streptosporangiales</taxon>
        <taxon>Streptosporangiaceae</taxon>
        <taxon>Nonomuraea</taxon>
    </lineage>
</organism>
<protein>
    <submittedName>
        <fullName evidence="1">Uncharacterized protein</fullName>
    </submittedName>
</protein>
<sequence>MDEVFHNYPPDQEAKAIDLAIRQINFASIWSKNGRVR</sequence>
<dbReference type="EMBL" id="FOHX01000002">
    <property type="protein sequence ID" value="SET23662.1"/>
    <property type="molecule type" value="Genomic_DNA"/>
</dbReference>
<evidence type="ECO:0000313" key="2">
    <source>
        <dbReference type="Proteomes" id="UP000199361"/>
    </source>
</evidence>
<gene>
    <name evidence="1" type="ORF">SAMN05421811_102467</name>
</gene>
<reference evidence="1 2" key="1">
    <citation type="submission" date="2016-10" db="EMBL/GenBank/DDBJ databases">
        <authorList>
            <person name="de Groot N.N."/>
        </authorList>
    </citation>
    <scope>NUCLEOTIDE SEQUENCE [LARGE SCALE GENOMIC DNA]</scope>
    <source>
        <strain evidence="1 2">CGMCC 4.5598</strain>
    </source>
</reference>
<dbReference type="AlphaFoldDB" id="A0A1I0CVK3"/>
<name>A0A1I0CVK3_9ACTN</name>
<proteinExistence type="predicted"/>
<dbReference type="STRING" id="568860.SAMN05421811_102467"/>
<accession>A0A1I0CVK3</accession>
<dbReference type="Proteomes" id="UP000199361">
    <property type="component" value="Unassembled WGS sequence"/>
</dbReference>